<dbReference type="InterPro" id="IPR029001">
    <property type="entry name" value="ITPase-like_fam"/>
</dbReference>
<evidence type="ECO:0000256" key="1">
    <source>
        <dbReference type="ARBA" id="ARBA00022801"/>
    </source>
</evidence>
<reference evidence="2" key="1">
    <citation type="journal article" date="2014" name="Front. Microbiol.">
        <title>High frequency of phylogenetically diverse reductive dehalogenase-homologous genes in deep subseafloor sedimentary metagenomes.</title>
        <authorList>
            <person name="Kawai M."/>
            <person name="Futagami T."/>
            <person name="Toyoda A."/>
            <person name="Takaki Y."/>
            <person name="Nishi S."/>
            <person name="Hori S."/>
            <person name="Arai W."/>
            <person name="Tsubouchi T."/>
            <person name="Morono Y."/>
            <person name="Uchiyama I."/>
            <person name="Ito T."/>
            <person name="Fujiyama A."/>
            <person name="Inagaki F."/>
            <person name="Takami H."/>
        </authorList>
    </citation>
    <scope>NUCLEOTIDE SEQUENCE</scope>
    <source>
        <strain evidence="2">Expedition CK06-06</strain>
    </source>
</reference>
<protein>
    <recommendedName>
        <fullName evidence="3">Septum formation protein Maf</fullName>
    </recommendedName>
</protein>
<accession>X1B2F0</accession>
<proteinExistence type="predicted"/>
<comment type="caution">
    <text evidence="2">The sequence shown here is derived from an EMBL/GenBank/DDBJ whole genome shotgun (WGS) entry which is preliminary data.</text>
</comment>
<dbReference type="SUPFAM" id="SSF52972">
    <property type="entry name" value="ITPase-like"/>
    <property type="match status" value="1"/>
</dbReference>
<evidence type="ECO:0008006" key="3">
    <source>
        <dbReference type="Google" id="ProtNLM"/>
    </source>
</evidence>
<sequence length="86" mass="10045">MLEEEGYRKKIILASASPGRRKILELLKLDFEVIEPKNCGERRFKNPCKTVIGNSMVKAKNVYNYIREYGLKKQDLDLMLLVKLRS</sequence>
<dbReference type="InterPro" id="IPR003697">
    <property type="entry name" value="Maf-like"/>
</dbReference>
<organism evidence="2">
    <name type="scientific">marine sediment metagenome</name>
    <dbReference type="NCBI Taxonomy" id="412755"/>
    <lineage>
        <taxon>unclassified sequences</taxon>
        <taxon>metagenomes</taxon>
        <taxon>ecological metagenomes</taxon>
    </lineage>
</organism>
<dbReference type="Gene3D" id="3.90.950.10">
    <property type="match status" value="1"/>
</dbReference>
<gene>
    <name evidence="2" type="ORF">S01H4_00976</name>
</gene>
<dbReference type="GO" id="GO:0047429">
    <property type="term" value="F:nucleoside triphosphate diphosphatase activity"/>
    <property type="evidence" value="ECO:0007669"/>
    <property type="project" value="InterPro"/>
</dbReference>
<dbReference type="Pfam" id="PF02545">
    <property type="entry name" value="Maf"/>
    <property type="match status" value="1"/>
</dbReference>
<name>X1B2F0_9ZZZZ</name>
<evidence type="ECO:0000313" key="2">
    <source>
        <dbReference type="EMBL" id="GAG66181.1"/>
    </source>
</evidence>
<keyword evidence="1" id="KW-0378">Hydrolase</keyword>
<dbReference type="AlphaFoldDB" id="X1B2F0"/>
<dbReference type="EMBL" id="BART01000160">
    <property type="protein sequence ID" value="GAG66181.1"/>
    <property type="molecule type" value="Genomic_DNA"/>
</dbReference>